<dbReference type="SUPFAM" id="SSF101386">
    <property type="entry name" value="all-alpha NTP pyrophosphatases"/>
    <property type="match status" value="1"/>
</dbReference>
<accession>E2GM09</accession>
<reference evidence="1 2" key="1">
    <citation type="journal article" date="2012" name="Gene">
        <title>Bioinformatic analysis of the Acinetobacter baumannii phage AB1 genome.</title>
        <authorList>
            <person name="Li P."/>
            <person name="Chen B."/>
            <person name="Song Z."/>
            <person name="Song Y."/>
            <person name="Yang Y."/>
            <person name="Ma P."/>
            <person name="Wang H."/>
            <person name="Ying J."/>
            <person name="Ren P."/>
            <person name="Yang L."/>
            <person name="Gao G."/>
            <person name="Jin S."/>
            <person name="Bao Q."/>
            <person name="Yang H."/>
        </authorList>
    </citation>
    <scope>NUCLEOTIDE SEQUENCE [LARGE SCALE GENOMIC DNA]</scope>
    <source>
        <strain evidence="1">AB1</strain>
    </source>
</reference>
<gene>
    <name evidence="1" type="ORF">AB1-71</name>
</gene>
<evidence type="ECO:0000313" key="2">
    <source>
        <dbReference type="Proteomes" id="UP000007045"/>
    </source>
</evidence>
<proteinExistence type="predicted"/>
<name>E2GM09_9CAUD</name>
<dbReference type="OrthoDB" id="10506at10239"/>
<keyword evidence="2" id="KW-1185">Reference proteome</keyword>
<dbReference type="Proteomes" id="UP000007045">
    <property type="component" value="Segment"/>
</dbReference>
<dbReference type="EMBL" id="HM368260">
    <property type="protein sequence ID" value="ADO14442.1"/>
    <property type="molecule type" value="Genomic_DNA"/>
</dbReference>
<dbReference type="CDD" id="cd11540">
    <property type="entry name" value="NTP-PPase_u3"/>
    <property type="match status" value="1"/>
</dbReference>
<sequence length="186" mass="20887">MVEVNMEQLIKQIEQWASDRNIIKGSKPIDQAMKLFSEFGELADSIAKSNLDGIIDGVGDCFVVLTNLCKMHGHSISDHIGSYGKSTNPKKTIIDLSECLYQISESNELEVDLDDYIAPIDMAVSHLDAIALHYDLTLEQCVEYSYNEIKDRVGILWNGTFVKSTDENYSDVLKMYQDSMEGNFSA</sequence>
<evidence type="ECO:0000313" key="1">
    <source>
        <dbReference type="EMBL" id="ADO14442.1"/>
    </source>
</evidence>
<organism evidence="1 2">
    <name type="scientific">Acinetobacter phage AB1</name>
    <dbReference type="NCBI Taxonomy" id="889876"/>
    <lineage>
        <taxon>Viruses</taxon>
        <taxon>Duplodnaviria</taxon>
        <taxon>Heunggongvirae</taxon>
        <taxon>Uroviricota</taxon>
        <taxon>Caudoviricetes</taxon>
        <taxon>Obolenskvirus</taxon>
        <taxon>Obolenskvirus AB1</taxon>
    </lineage>
</organism>
<protein>
    <submittedName>
        <fullName evidence="1">AB1gp71</fullName>
    </submittedName>
</protein>
<dbReference type="Gene3D" id="1.10.287.1080">
    <property type="entry name" value="MazG-like"/>
    <property type="match status" value="1"/>
</dbReference>